<dbReference type="EMBL" id="BPFH01000001">
    <property type="protein sequence ID" value="GIT93851.1"/>
    <property type="molecule type" value="Genomic_DNA"/>
</dbReference>
<keyword evidence="1" id="KW-0949">S-adenosyl-L-methionine</keyword>
<keyword evidence="1 2" id="KW-0489">Methyltransferase</keyword>
<evidence type="ECO:0000313" key="2">
    <source>
        <dbReference type="EMBL" id="GIT93851.1"/>
    </source>
</evidence>
<sequence length="259" mass="29183">MLSYQHNYHAGNAADVHKHALLATTLAYMTRKDKALTYMESHAGRGLYDLSDAAARRTGESDAGVTRLLTRFPPDHPWRETVERTRAIHGSTAYPGSPLIAQHLLRRFDSIELAELHPQEYARLVEAMPKAPNTRLHKRDGLEMAKALTPPDPRRGCLMIDPSWEMRDDYGTLAKLVPLIHRKWNVGVILLWYPLLADQRHKPMVSALRAAIPDLFISEVRFPPAQAHHGMQGSAMAVVNTPWGLEQAAQDIAHIFERT</sequence>
<keyword evidence="3" id="KW-1185">Reference proteome</keyword>
<dbReference type="InterPro" id="IPR029063">
    <property type="entry name" value="SAM-dependent_MTases_sf"/>
</dbReference>
<dbReference type="HAMAP" id="MF_00934">
    <property type="entry name" value="23SrRNA_methyltr_J"/>
    <property type="match status" value="1"/>
</dbReference>
<dbReference type="InterPro" id="IPR007473">
    <property type="entry name" value="RlmJ"/>
</dbReference>
<comment type="similarity">
    <text evidence="1">Belongs to the RlmJ family.</text>
</comment>
<feature type="binding site" evidence="1">
    <location>
        <begin position="140"/>
        <end position="141"/>
    </location>
    <ligand>
        <name>S-adenosyl-L-methionine</name>
        <dbReference type="ChEBI" id="CHEBI:59789"/>
    </ligand>
</feature>
<comment type="subunit">
    <text evidence="1">Monomer.</text>
</comment>
<feature type="binding site" evidence="1">
    <location>
        <position position="19"/>
    </location>
    <ligand>
        <name>S-adenosyl-L-methionine</name>
        <dbReference type="ChEBI" id="CHEBI:59789"/>
    </ligand>
</feature>
<proteinExistence type="inferred from homology"/>
<comment type="function">
    <text evidence="1">Specifically methylates the adenine in position 2030 of 23S rRNA.</text>
</comment>
<dbReference type="RefSeq" id="WP_220747357.1">
    <property type="nucleotide sequence ID" value="NZ_BPFH01000001.1"/>
</dbReference>
<dbReference type="Pfam" id="PF04378">
    <property type="entry name" value="RsmJ"/>
    <property type="match status" value="1"/>
</dbReference>
<dbReference type="PANTHER" id="PTHR37426">
    <property type="entry name" value="RIBOSOMAL RNA LARGE SUBUNIT METHYLTRANSFERASE J"/>
    <property type="match status" value="1"/>
</dbReference>
<feature type="binding site" evidence="1">
    <location>
        <position position="115"/>
    </location>
    <ligand>
        <name>S-adenosyl-L-methionine</name>
        <dbReference type="ChEBI" id="CHEBI:59789"/>
    </ligand>
</feature>
<feature type="site" description="Interaction with substrate rRNA" evidence="1">
    <location>
        <position position="4"/>
    </location>
</feature>
<evidence type="ECO:0000256" key="1">
    <source>
        <dbReference type="HAMAP-Rule" id="MF_00934"/>
    </source>
</evidence>
<keyword evidence="1" id="KW-0694">RNA-binding</keyword>
<name>A0ABQ4NHF9_9RHOB</name>
<dbReference type="SUPFAM" id="SSF53335">
    <property type="entry name" value="S-adenosyl-L-methionine-dependent methyltransferases"/>
    <property type="match status" value="1"/>
</dbReference>
<feature type="binding site" evidence="1">
    <location>
        <position position="161"/>
    </location>
    <ligand>
        <name>S-adenosyl-L-methionine</name>
        <dbReference type="ChEBI" id="CHEBI:59789"/>
    </ligand>
</feature>
<evidence type="ECO:0000313" key="3">
    <source>
        <dbReference type="Proteomes" id="UP000786693"/>
    </source>
</evidence>
<keyword evidence="1" id="KW-0698">rRNA processing</keyword>
<protein>
    <recommendedName>
        <fullName evidence="1">Ribosomal RNA large subunit methyltransferase J</fullName>
        <ecNumber evidence="1">2.1.1.266</ecNumber>
    </recommendedName>
    <alternativeName>
        <fullName evidence="1">23S rRNA (adenine(2030)-N6)-methyltransferase</fullName>
    </alternativeName>
    <alternativeName>
        <fullName evidence="1">23S rRNA m6A2030 methyltransferase</fullName>
    </alternativeName>
</protein>
<dbReference type="EC" id="2.1.1.266" evidence="1"/>
<comment type="caution">
    <text evidence="2">The sequence shown here is derived from an EMBL/GenBank/DDBJ whole genome shotgun (WGS) entry which is preliminary data.</text>
</comment>
<dbReference type="Proteomes" id="UP000786693">
    <property type="component" value="Unassembled WGS sequence"/>
</dbReference>
<accession>A0ABQ4NHF9</accession>
<organism evidence="2 3">
    <name type="scientific">Jannaschia pagri</name>
    <dbReference type="NCBI Taxonomy" id="2829797"/>
    <lineage>
        <taxon>Bacteria</taxon>
        <taxon>Pseudomonadati</taxon>
        <taxon>Pseudomonadota</taxon>
        <taxon>Alphaproteobacteria</taxon>
        <taxon>Rhodobacterales</taxon>
        <taxon>Roseobacteraceae</taxon>
        <taxon>Jannaschia</taxon>
    </lineage>
</organism>
<dbReference type="PANTHER" id="PTHR37426:SF1">
    <property type="entry name" value="RIBOSOMAL RNA LARGE SUBUNIT METHYLTRANSFERASE J"/>
    <property type="match status" value="1"/>
</dbReference>
<dbReference type="GO" id="GO:0008168">
    <property type="term" value="F:methyltransferase activity"/>
    <property type="evidence" value="ECO:0007669"/>
    <property type="project" value="UniProtKB-KW"/>
</dbReference>
<keyword evidence="1" id="KW-0808">Transferase</keyword>
<feature type="binding site" evidence="1">
    <location>
        <position position="97"/>
    </location>
    <ligand>
        <name>S-adenosyl-L-methionine</name>
        <dbReference type="ChEBI" id="CHEBI:59789"/>
    </ligand>
</feature>
<reference evidence="2 3" key="1">
    <citation type="submission" date="2021-05" db="EMBL/GenBank/DDBJ databases">
        <title>Bacteria Genome sequencing.</title>
        <authorList>
            <person name="Takabe Y."/>
            <person name="Nakajima Y."/>
            <person name="Suzuki S."/>
            <person name="Shiozaki T."/>
        </authorList>
    </citation>
    <scope>NUCLEOTIDE SEQUENCE [LARGE SCALE GENOMIC DNA]</scope>
    <source>
        <strain evidence="2 3">AI_62</strain>
    </source>
</reference>
<gene>
    <name evidence="1 2" type="primary">rlmJ</name>
    <name evidence="2" type="ORF">JANAI62_04740</name>
</gene>
<feature type="active site" description="Proton acceptor" evidence="1">
    <location>
        <position position="161"/>
    </location>
</feature>
<dbReference type="GO" id="GO:0032259">
    <property type="term" value="P:methylation"/>
    <property type="evidence" value="ECO:0007669"/>
    <property type="project" value="UniProtKB-KW"/>
</dbReference>
<dbReference type="Gene3D" id="3.40.50.150">
    <property type="entry name" value="Vaccinia Virus protein VP39"/>
    <property type="match status" value="1"/>
</dbReference>
<feature type="binding site" evidence="1">
    <location>
        <position position="42"/>
    </location>
    <ligand>
        <name>S-adenosyl-L-methionine</name>
        <dbReference type="ChEBI" id="CHEBI:59789"/>
    </ligand>
</feature>
<comment type="catalytic activity">
    <reaction evidence="1">
        <text>adenosine(2030) in 23S rRNA + S-adenosyl-L-methionine = N(6)-methyladenosine(2030) in 23S rRNA + S-adenosyl-L-homocysteine + H(+)</text>
        <dbReference type="Rhea" id="RHEA:43736"/>
        <dbReference type="Rhea" id="RHEA-COMP:10668"/>
        <dbReference type="Rhea" id="RHEA-COMP:10669"/>
        <dbReference type="ChEBI" id="CHEBI:15378"/>
        <dbReference type="ChEBI" id="CHEBI:57856"/>
        <dbReference type="ChEBI" id="CHEBI:59789"/>
        <dbReference type="ChEBI" id="CHEBI:74411"/>
        <dbReference type="ChEBI" id="CHEBI:74449"/>
        <dbReference type="EC" id="2.1.1.266"/>
    </reaction>
</comment>